<organism evidence="1 2">
    <name type="scientific">Halorubrum saccharovorum DSM 1137</name>
    <dbReference type="NCBI Taxonomy" id="1227484"/>
    <lineage>
        <taxon>Archaea</taxon>
        <taxon>Methanobacteriati</taxon>
        <taxon>Methanobacteriota</taxon>
        <taxon>Stenosarchaea group</taxon>
        <taxon>Halobacteria</taxon>
        <taxon>Halobacteriales</taxon>
        <taxon>Haloferacaceae</taxon>
        <taxon>Halorubrum</taxon>
    </lineage>
</organism>
<proteinExistence type="predicted"/>
<gene>
    <name evidence="1" type="ORF">C471_08490</name>
</gene>
<evidence type="ECO:0000313" key="1">
    <source>
        <dbReference type="EMBL" id="ELZ39342.1"/>
    </source>
</evidence>
<accession>M0DX90</accession>
<dbReference type="PATRIC" id="fig|1227484.4.peg.1702"/>
<dbReference type="AlphaFoldDB" id="M0DX90"/>
<name>M0DX90_9EURY</name>
<dbReference type="Proteomes" id="UP000011514">
    <property type="component" value="Unassembled WGS sequence"/>
</dbReference>
<evidence type="ECO:0000313" key="2">
    <source>
        <dbReference type="Proteomes" id="UP000011514"/>
    </source>
</evidence>
<sequence length="94" mass="10289">MCIRDRGEGTHDLRGAFNVDEDFIREHFDGGVVPNGHEAVHYMLAHKESFIESDTPIFTDVADDDAARWSEIQKTAGGAPIPPARRAALDAVGQ</sequence>
<dbReference type="RefSeq" id="WP_004048198.1">
    <property type="nucleotide sequence ID" value="NZ_AOJE01000037.1"/>
</dbReference>
<comment type="caution">
    <text evidence="1">The sequence shown here is derived from an EMBL/GenBank/DDBJ whole genome shotgun (WGS) entry which is preliminary data.</text>
</comment>
<keyword evidence="2" id="KW-1185">Reference proteome</keyword>
<dbReference type="OrthoDB" id="378196at2157"/>
<reference evidence="1 2" key="1">
    <citation type="journal article" date="2014" name="PLoS Genet.">
        <title>Phylogenetically driven sequencing of extremely halophilic archaea reveals strategies for static and dynamic osmo-response.</title>
        <authorList>
            <person name="Becker E.A."/>
            <person name="Seitzer P.M."/>
            <person name="Tritt A."/>
            <person name="Larsen D."/>
            <person name="Krusor M."/>
            <person name="Yao A.I."/>
            <person name="Wu D."/>
            <person name="Madern D."/>
            <person name="Eisen J.A."/>
            <person name="Darling A.E."/>
            <person name="Facciotti M.T."/>
        </authorList>
    </citation>
    <scope>NUCLEOTIDE SEQUENCE [LARGE SCALE GENOMIC DNA]</scope>
    <source>
        <strain evidence="1 2">DSM 1137</strain>
    </source>
</reference>
<protein>
    <submittedName>
        <fullName evidence="1">Uncharacterized protein</fullName>
    </submittedName>
</protein>
<dbReference type="STRING" id="1227484.C471_08490"/>
<dbReference type="EMBL" id="AOJE01000037">
    <property type="protein sequence ID" value="ELZ39342.1"/>
    <property type="molecule type" value="Genomic_DNA"/>
</dbReference>